<feature type="region of interest" description="Disordered" evidence="1">
    <location>
        <begin position="290"/>
        <end position="311"/>
    </location>
</feature>
<dbReference type="InterPro" id="IPR036465">
    <property type="entry name" value="vWFA_dom_sf"/>
</dbReference>
<sequence length="472" mass="52078">MTIATLDRSRTLQDRLSSCIPGATFELEAFLRLVEIRETTDVPTAAVTTGATSKLLLNPDFVEKYCRHDEHLFLLVMHELWHVLFAHTRFSSAPTAAENIAFDAIINAELTQQFPEIQYRGFFEEINPVDSFPGRLLRAPEGWPNNPNYRGPGPRGTAQILARLYPVPGKYVASPTYSEIVKLVEAGMKSKREGSLRLPSLKGNDCDEAFILGDHTGENQGRDALANPLMRSALSDVTKSWPSPQGDLAPNAGLCDATNRWIVAPVKAFLSIEQAMEVVLRRACTPARQGVPRRDRVTRPSKVQTPIPAARDRQRAARKQLGIHSLLWNSEVEERRIVNGQPGTVLVYLDVSGSMSYELPRLIVPLRKFVERGLATTWQFSTIVEPLPLEELRLGQVTTTGGTAVISVLEHALQQPNVSSVVLVSDGFVEETDASVIRKLRDRGITIESVVCAGGSVSPLDKLGFVTKLVDQ</sequence>
<gene>
    <name evidence="3" type="ORF">UFOPK1392_00944</name>
    <name evidence="4" type="ORF">UFOPK3733_00669</name>
</gene>
<dbReference type="PANTHER" id="PTHR38730:SF1">
    <property type="entry name" value="SLL7028 PROTEIN"/>
    <property type="match status" value="1"/>
</dbReference>
<protein>
    <submittedName>
        <fullName evidence="4">Unannotated protein</fullName>
    </submittedName>
</protein>
<dbReference type="Pfam" id="PF13203">
    <property type="entry name" value="DUF2201_N"/>
    <property type="match status" value="1"/>
</dbReference>
<dbReference type="PANTHER" id="PTHR38730">
    <property type="entry name" value="SLL7028 PROTEIN"/>
    <property type="match status" value="1"/>
</dbReference>
<evidence type="ECO:0000313" key="3">
    <source>
        <dbReference type="EMBL" id="CAB4323194.1"/>
    </source>
</evidence>
<dbReference type="CDD" id="cd00198">
    <property type="entry name" value="vWFA"/>
    <property type="match status" value="1"/>
</dbReference>
<dbReference type="InterPro" id="IPR025154">
    <property type="entry name" value="Put_metallopeptidase_dom"/>
</dbReference>
<dbReference type="EMBL" id="CAEMXZ010000031">
    <property type="protein sequence ID" value="CAB4323194.1"/>
    <property type="molecule type" value="Genomic_DNA"/>
</dbReference>
<reference evidence="4" key="1">
    <citation type="submission" date="2020-05" db="EMBL/GenBank/DDBJ databases">
        <authorList>
            <person name="Chiriac C."/>
            <person name="Salcher M."/>
            <person name="Ghai R."/>
            <person name="Kavagutti S V."/>
        </authorList>
    </citation>
    <scope>NUCLEOTIDE SEQUENCE</scope>
</reference>
<organism evidence="4">
    <name type="scientific">freshwater metagenome</name>
    <dbReference type="NCBI Taxonomy" id="449393"/>
    <lineage>
        <taxon>unclassified sequences</taxon>
        <taxon>metagenomes</taxon>
        <taxon>ecological metagenomes</taxon>
    </lineage>
</organism>
<name>A0A6J7IJQ8_9ZZZZ</name>
<evidence type="ECO:0000259" key="2">
    <source>
        <dbReference type="Pfam" id="PF13203"/>
    </source>
</evidence>
<dbReference type="SUPFAM" id="SSF53300">
    <property type="entry name" value="vWA-like"/>
    <property type="match status" value="1"/>
</dbReference>
<evidence type="ECO:0000313" key="4">
    <source>
        <dbReference type="EMBL" id="CAB4931005.1"/>
    </source>
</evidence>
<dbReference type="AlphaFoldDB" id="A0A6J7IJQ8"/>
<dbReference type="EMBL" id="CAFBNC010000023">
    <property type="protein sequence ID" value="CAB4931005.1"/>
    <property type="molecule type" value="Genomic_DNA"/>
</dbReference>
<proteinExistence type="predicted"/>
<feature type="domain" description="Putative metallopeptidase" evidence="2">
    <location>
        <begin position="34"/>
        <end position="113"/>
    </location>
</feature>
<accession>A0A6J7IJQ8</accession>
<evidence type="ECO:0000256" key="1">
    <source>
        <dbReference type="SAM" id="MobiDB-lite"/>
    </source>
</evidence>